<evidence type="ECO:0000313" key="3">
    <source>
        <dbReference type="EMBL" id="KAH7545496.1"/>
    </source>
</evidence>
<reference evidence="3" key="1">
    <citation type="journal article" date="2021" name="Front. Plant Sci.">
        <title>Chromosome-Scale Genome Assembly for Chinese Sour Jujube and Insights Into Its Genome Evolution and Domestication Signature.</title>
        <authorList>
            <person name="Shen L.-Y."/>
            <person name="Luo H."/>
            <person name="Wang X.-L."/>
            <person name="Wang X.-M."/>
            <person name="Qiu X.-J."/>
            <person name="Liu H."/>
            <person name="Zhou S.-S."/>
            <person name="Jia K.-H."/>
            <person name="Nie S."/>
            <person name="Bao Y.-T."/>
            <person name="Zhang R.-G."/>
            <person name="Yun Q.-Z."/>
            <person name="Chai Y.-H."/>
            <person name="Lu J.-Y."/>
            <person name="Li Y."/>
            <person name="Zhao S.-W."/>
            <person name="Mao J.-F."/>
            <person name="Jia S.-G."/>
            <person name="Mao Y.-M."/>
        </authorList>
    </citation>
    <scope>NUCLEOTIDE SEQUENCE</scope>
    <source>
        <strain evidence="3">AT0</strain>
        <tissue evidence="3">Leaf</tissue>
    </source>
</reference>
<organism evidence="3 4">
    <name type="scientific">Ziziphus jujuba var. spinosa</name>
    <dbReference type="NCBI Taxonomy" id="714518"/>
    <lineage>
        <taxon>Eukaryota</taxon>
        <taxon>Viridiplantae</taxon>
        <taxon>Streptophyta</taxon>
        <taxon>Embryophyta</taxon>
        <taxon>Tracheophyta</taxon>
        <taxon>Spermatophyta</taxon>
        <taxon>Magnoliopsida</taxon>
        <taxon>eudicotyledons</taxon>
        <taxon>Gunneridae</taxon>
        <taxon>Pentapetalae</taxon>
        <taxon>rosids</taxon>
        <taxon>fabids</taxon>
        <taxon>Rosales</taxon>
        <taxon>Rhamnaceae</taxon>
        <taxon>Paliureae</taxon>
        <taxon>Ziziphus</taxon>
    </lineage>
</organism>
<dbReference type="InterPro" id="IPR037490">
    <property type="entry name" value="WAP"/>
</dbReference>
<proteinExistence type="predicted"/>
<name>A0A978W0L2_ZIZJJ</name>
<gene>
    <name evidence="3" type="ORF">FEM48_Zijuj01G0100000</name>
</gene>
<dbReference type="EMBL" id="JAEACU010000001">
    <property type="protein sequence ID" value="KAH7545496.1"/>
    <property type="molecule type" value="Genomic_DNA"/>
</dbReference>
<protein>
    <recommendedName>
        <fullName evidence="5">WPP domain-associated protein</fullName>
    </recommendedName>
</protein>
<comment type="caution">
    <text evidence="3">The sequence shown here is derived from an EMBL/GenBank/DDBJ whole genome shotgun (WGS) entry which is preliminary data.</text>
</comment>
<dbReference type="AlphaFoldDB" id="A0A978W0L2"/>
<accession>A0A978W0L2</accession>
<feature type="compositionally biased region" description="Basic and acidic residues" evidence="2">
    <location>
        <begin position="329"/>
        <end position="339"/>
    </location>
</feature>
<feature type="coiled-coil region" evidence="1">
    <location>
        <begin position="365"/>
        <end position="392"/>
    </location>
</feature>
<dbReference type="OrthoDB" id="619142at2759"/>
<dbReference type="PANTHER" id="PTHR33883:SF10">
    <property type="entry name" value="WPP DOMAIN-ASSOCIATED PROTEIN"/>
    <property type="match status" value="1"/>
</dbReference>
<sequence length="832" mass="95855">MESLIVMDAAIGSSTDGCVQLSSNAKDNENLGDQLVEDWDSYWQDISDRLTISRMVSDSVIKGMVNAVSQEAAEKIAQKELEVAGMKEMLHFYHVATDDNVPLGSLALQHESKGTKVKMHCSFSEAVVEHDRMKETLSGLKNTTDEQFKKLKKDVNQIRGSSSIKKIRSSSELLGLGGILHEKESERWHEVDRTFASLKTSLDMVYKQVEEMVHSSKASLCKWQSEQEFQAEIEAMVIGNCIRSLEQEFEEKLWDKFCGDKSINLLGMMNEISSLRQELDAISKSLIISDVGQLSSHASFDSEEWNNSKKSDHFHCKLSSNHATTSSSIREENGKHEESQTNVLENSDPHRFKDMTKEQVRSYYCNEMSEMKRNHESKVQEMTEKYFSLKREFLKERWSSLPSKKDKEFDILRKRIPEVILKLDGILTGNEKIPLFDNNADSLCSLKNRLEMLPVENRRLRDFLTDKKKEIKCLESQLSDAELKISTYSSFQAKLLNRIENLEDVQLEASIGEDVFNCIVREMMGQIKCGAEDSNLEYSVMKDIFESIFKEAAHNAKPASQCQVEDADMQSVIMQGLSEFIYREAWKDAEEKLNYLNMKYMDENETRVSYEEKLKLAVTEKQRLRQEILFFTREKEKLAQASATALEEIEQYKMDIGKLNQKLEQVMNELRVVDEERRKLLADLQEKQNVILLCDANEREIRKQVESVIVIVNGLFKAAEDFEWKVTDNIFYNCLRLKKLDSQSRFLIQKANILRRTGLLYKQRLDRKCSDLQKAEAEVDLLGDKVDALSSLLEKIYIALDHYSPILQHYPGIVEILKLVKRELSGESTRSV</sequence>
<keyword evidence="1" id="KW-0175">Coiled coil</keyword>
<feature type="region of interest" description="Disordered" evidence="2">
    <location>
        <begin position="322"/>
        <end position="348"/>
    </location>
</feature>
<evidence type="ECO:0000256" key="2">
    <source>
        <dbReference type="SAM" id="MobiDB-lite"/>
    </source>
</evidence>
<dbReference type="Proteomes" id="UP000813462">
    <property type="component" value="Unassembled WGS sequence"/>
</dbReference>
<evidence type="ECO:0008006" key="5">
    <source>
        <dbReference type="Google" id="ProtNLM"/>
    </source>
</evidence>
<evidence type="ECO:0000313" key="4">
    <source>
        <dbReference type="Proteomes" id="UP000813462"/>
    </source>
</evidence>
<dbReference type="PANTHER" id="PTHR33883">
    <property type="entry name" value="WPP DOMAIN-ASSOCIATED PROTEIN"/>
    <property type="match status" value="1"/>
</dbReference>
<evidence type="ECO:0000256" key="1">
    <source>
        <dbReference type="SAM" id="Coils"/>
    </source>
</evidence>
<feature type="coiled-coil region" evidence="1">
    <location>
        <begin position="607"/>
        <end position="683"/>
    </location>
</feature>